<evidence type="ECO:0000313" key="2">
    <source>
        <dbReference type="Proteomes" id="UP000805649"/>
    </source>
</evidence>
<accession>A0ACC3ZB50</accession>
<protein>
    <submittedName>
        <fullName evidence="1">Cofactor FMO1 enzyme is FAD</fullName>
    </submittedName>
</protein>
<gene>
    <name evidence="1" type="ORF">CTRU02_204082</name>
</gene>
<name>A0ACC3ZB50_COLTU</name>
<reference evidence="1 2" key="1">
    <citation type="journal article" date="2020" name="Phytopathology">
        <title>Genome Sequence Resources of Colletotrichum truncatum, C. plurivorum, C. musicola, and C. sojae: Four Species Pathogenic to Soybean (Glycine max).</title>
        <authorList>
            <person name="Rogerio F."/>
            <person name="Boufleur T.R."/>
            <person name="Ciampi-Guillardi M."/>
            <person name="Sukno S.A."/>
            <person name="Thon M.R."/>
            <person name="Massola Junior N.S."/>
            <person name="Baroncelli R."/>
        </authorList>
    </citation>
    <scope>NUCLEOTIDE SEQUENCE [LARGE SCALE GENOMIC DNA]</scope>
    <source>
        <strain evidence="1 2">CMES1059</strain>
    </source>
</reference>
<dbReference type="Proteomes" id="UP000805649">
    <property type="component" value="Unassembled WGS sequence"/>
</dbReference>
<comment type="caution">
    <text evidence="1">The sequence shown here is derived from an EMBL/GenBank/DDBJ whole genome shotgun (WGS) entry which is preliminary data.</text>
</comment>
<organism evidence="1 2">
    <name type="scientific">Colletotrichum truncatum</name>
    <name type="common">Anthracnose fungus</name>
    <name type="synonym">Colletotrichum capsici</name>
    <dbReference type="NCBI Taxonomy" id="5467"/>
    <lineage>
        <taxon>Eukaryota</taxon>
        <taxon>Fungi</taxon>
        <taxon>Dikarya</taxon>
        <taxon>Ascomycota</taxon>
        <taxon>Pezizomycotina</taxon>
        <taxon>Sordariomycetes</taxon>
        <taxon>Hypocreomycetidae</taxon>
        <taxon>Glomerellales</taxon>
        <taxon>Glomerellaceae</taxon>
        <taxon>Colletotrichum</taxon>
        <taxon>Colletotrichum truncatum species complex</taxon>
    </lineage>
</organism>
<proteinExistence type="predicted"/>
<evidence type="ECO:0000313" key="1">
    <source>
        <dbReference type="EMBL" id="KAL0941319.1"/>
    </source>
</evidence>
<keyword evidence="2" id="KW-1185">Reference proteome</keyword>
<dbReference type="EMBL" id="VUJX02000002">
    <property type="protein sequence ID" value="KAL0941319.1"/>
    <property type="molecule type" value="Genomic_DNA"/>
</dbReference>
<sequence>MSPLSTTTAPHDPTASKPKSTIIARDQALDSEATGSMDTYEVIIVGGGWCGIIAAKVYLQTRPGAKVLVIDGASTLGGTWCKDRLYPHLVAEAHYGLFEYSDLEMTRDRNSITEFGLISGEAVHNYLSSYATKFDLHRHLRLNTKVESASRVGQHWHLTLSNSGEKLVSEKLIVATGLTSEPLIPEIPGNGFPGQVLHSKELGKLETINKIHNESIRTVAVYGGSKSAFDAVNMLLHAGKRVQWILRGGKGGPSVMTPLTILGRPSFKLNNSRLLAMFSPNLFATGLATRWLHRTGPAWLVQRLVRAWWRLITYLLMSEAQYEKSDNSKLLTPTMGLDSLLWSPATLGVMTHPDLWKEIHEGTRVQVRQNTIEGVDEKGVRLGDGTRLEADMVILATGWKSLPTNFIFSEGDRLGAGLPSPRSFDEKTRERWERLRAEADGQVTQRLPLLKASPGWDQHRPRVEDDFHLYRSIAPASANDDDRSLAYIGFLRTTSAPIVYEAQALWACAYLQNKLHAPPPDVKERETAAHNAWVRRRYLCGRKVPFALFDFLPYIDLLYSDLGINSRRKGNPISEFFGMYKPSDFRGVVDEFIEGQRSQTLQHDDDVRIWPGIVIVIGAIVVFLSVMAGFHGGIV</sequence>